<evidence type="ECO:0000256" key="4">
    <source>
        <dbReference type="ARBA" id="ARBA00011718"/>
    </source>
</evidence>
<keyword evidence="8 13" id="KW-0812">Transmembrane</keyword>
<accession>A0A2T4VY10</accession>
<protein>
    <recommendedName>
        <fullName evidence="5">Sec translocon accessory complex subunit YajC</fullName>
    </recommendedName>
</protein>
<keyword evidence="9" id="KW-0653">Protein transport</keyword>
<dbReference type="PANTHER" id="PTHR33909:SF1">
    <property type="entry name" value="SEC TRANSLOCON ACCESSORY COMPLEX SUBUNIT YAJC"/>
    <property type="match status" value="1"/>
</dbReference>
<organism evidence="14 15">
    <name type="scientific">Candidatus Liberibacter europaeus</name>
    <dbReference type="NCBI Taxonomy" id="744859"/>
    <lineage>
        <taxon>Bacteria</taxon>
        <taxon>Pseudomonadati</taxon>
        <taxon>Pseudomonadota</taxon>
        <taxon>Alphaproteobacteria</taxon>
        <taxon>Hyphomicrobiales</taxon>
        <taxon>Rhizobiaceae</taxon>
        <taxon>Liberibacter</taxon>
    </lineage>
</organism>
<comment type="subunit">
    <text evidence="4">Part of the SecDF-YidC-YajC translocase complex. The SecDF-YidC-YajC translocase forms a supercomplex with SecYEG, called the holo-translocon (HTL).</text>
</comment>
<feature type="transmembrane region" description="Helical" evidence="13">
    <location>
        <begin position="20"/>
        <end position="40"/>
    </location>
</feature>
<comment type="subcellular location">
    <subcellularLocation>
        <location evidence="2">Cell membrane</location>
        <topology evidence="2">Single-pass membrane protein</topology>
    </subcellularLocation>
</comment>
<evidence type="ECO:0000313" key="14">
    <source>
        <dbReference type="EMBL" id="PTL86660.1"/>
    </source>
</evidence>
<keyword evidence="10 13" id="KW-1133">Transmembrane helix</keyword>
<name>A0A2T4VY10_9HYPH</name>
<evidence type="ECO:0000256" key="1">
    <source>
        <dbReference type="ARBA" id="ARBA00002061"/>
    </source>
</evidence>
<dbReference type="Pfam" id="PF02699">
    <property type="entry name" value="YajC"/>
    <property type="match status" value="1"/>
</dbReference>
<sequence>MLFTKIYAQSDALSVESITSPMEMVILFVVLASVWYFLLIRPQRQQFKRREEVLNNLRRGDYVVTAAGITGRVTRILDNSEIEVEICDGVRVRVIRSFISEVRSRSESV</sequence>
<keyword evidence="6" id="KW-0813">Transport</keyword>
<dbReference type="PRINTS" id="PR01853">
    <property type="entry name" value="YAJCTRNLCASE"/>
</dbReference>
<reference evidence="15" key="1">
    <citation type="submission" date="2018-02" db="EMBL/GenBank/DDBJ databases">
        <title>Genome sequence of Candidatus Liberibacter europaeus.</title>
        <authorList>
            <person name="Frampton R.A."/>
            <person name="Thompson S.M."/>
            <person name="David C."/>
            <person name="Addison S.M."/>
            <person name="Smith G.R."/>
        </authorList>
    </citation>
    <scope>NUCLEOTIDE SEQUENCE [LARGE SCALE GENOMIC DNA]</scope>
</reference>
<keyword evidence="11" id="KW-0811">Translocation</keyword>
<dbReference type="SMART" id="SM01323">
    <property type="entry name" value="YajC"/>
    <property type="match status" value="1"/>
</dbReference>
<dbReference type="EMBL" id="PSQJ01000002">
    <property type="protein sequence ID" value="PTL86660.1"/>
    <property type="molecule type" value="Genomic_DNA"/>
</dbReference>
<dbReference type="Proteomes" id="UP000240811">
    <property type="component" value="Unassembled WGS sequence"/>
</dbReference>
<dbReference type="NCBIfam" id="TIGR00739">
    <property type="entry name" value="yajC"/>
    <property type="match status" value="1"/>
</dbReference>
<dbReference type="InterPro" id="IPR003849">
    <property type="entry name" value="Preprotein_translocase_YajC"/>
</dbReference>
<evidence type="ECO:0000256" key="12">
    <source>
        <dbReference type="ARBA" id="ARBA00023136"/>
    </source>
</evidence>
<evidence type="ECO:0000313" key="15">
    <source>
        <dbReference type="Proteomes" id="UP000240811"/>
    </source>
</evidence>
<evidence type="ECO:0000256" key="10">
    <source>
        <dbReference type="ARBA" id="ARBA00022989"/>
    </source>
</evidence>
<comment type="function">
    <text evidence="1">The SecYEG-SecDF-YajC-YidC holo-translocon (HTL) protein secretase/insertase is a supercomplex required for protein secretion, insertion of proteins into membranes, and assembly of membrane protein complexes. While the SecYEG complex is essential for assembly of a number of proteins and complexes, the SecDF-YajC-YidC subcomplex facilitates these functions.</text>
</comment>
<dbReference type="AlphaFoldDB" id="A0A2T4VY10"/>
<evidence type="ECO:0000256" key="11">
    <source>
        <dbReference type="ARBA" id="ARBA00023010"/>
    </source>
</evidence>
<keyword evidence="7" id="KW-1003">Cell membrane</keyword>
<comment type="similarity">
    <text evidence="3">Belongs to the YajC family.</text>
</comment>
<dbReference type="GO" id="GO:0005886">
    <property type="term" value="C:plasma membrane"/>
    <property type="evidence" value="ECO:0007669"/>
    <property type="project" value="UniProtKB-SubCell"/>
</dbReference>
<evidence type="ECO:0000256" key="6">
    <source>
        <dbReference type="ARBA" id="ARBA00022448"/>
    </source>
</evidence>
<gene>
    <name evidence="14" type="primary">yajC</name>
    <name evidence="14" type="ORF">C4617_02250</name>
</gene>
<evidence type="ECO:0000256" key="13">
    <source>
        <dbReference type="SAM" id="Phobius"/>
    </source>
</evidence>
<evidence type="ECO:0000256" key="2">
    <source>
        <dbReference type="ARBA" id="ARBA00004162"/>
    </source>
</evidence>
<evidence type="ECO:0000256" key="5">
    <source>
        <dbReference type="ARBA" id="ARBA00014962"/>
    </source>
</evidence>
<evidence type="ECO:0000256" key="9">
    <source>
        <dbReference type="ARBA" id="ARBA00022927"/>
    </source>
</evidence>
<comment type="caution">
    <text evidence="14">The sequence shown here is derived from an EMBL/GenBank/DDBJ whole genome shotgun (WGS) entry which is preliminary data.</text>
</comment>
<evidence type="ECO:0000256" key="3">
    <source>
        <dbReference type="ARBA" id="ARBA00006742"/>
    </source>
</evidence>
<dbReference type="PANTHER" id="PTHR33909">
    <property type="entry name" value="SEC TRANSLOCON ACCESSORY COMPLEX SUBUNIT YAJC"/>
    <property type="match status" value="1"/>
</dbReference>
<dbReference type="GO" id="GO:0015031">
    <property type="term" value="P:protein transport"/>
    <property type="evidence" value="ECO:0007669"/>
    <property type="project" value="UniProtKB-KW"/>
</dbReference>
<evidence type="ECO:0000256" key="8">
    <source>
        <dbReference type="ARBA" id="ARBA00022692"/>
    </source>
</evidence>
<keyword evidence="12 13" id="KW-0472">Membrane</keyword>
<proteinExistence type="inferred from homology"/>
<evidence type="ECO:0000256" key="7">
    <source>
        <dbReference type="ARBA" id="ARBA00022475"/>
    </source>
</evidence>